<feature type="domain" description="SMB" evidence="3">
    <location>
        <begin position="196"/>
        <end position="236"/>
    </location>
</feature>
<evidence type="ECO:0000259" key="3">
    <source>
        <dbReference type="PROSITE" id="PS50958"/>
    </source>
</evidence>
<gene>
    <name evidence="4" type="ORF">PoB_003321600</name>
</gene>
<proteinExistence type="predicted"/>
<dbReference type="InterPro" id="IPR001212">
    <property type="entry name" value="Somatomedin_B_dom"/>
</dbReference>
<dbReference type="PROSITE" id="PS50958">
    <property type="entry name" value="SMB_2"/>
    <property type="match status" value="1"/>
</dbReference>
<feature type="transmembrane region" description="Helical" evidence="2">
    <location>
        <begin position="793"/>
        <end position="810"/>
    </location>
</feature>
<protein>
    <recommendedName>
        <fullName evidence="3">SMB domain-containing protein</fullName>
    </recommendedName>
</protein>
<evidence type="ECO:0000256" key="2">
    <source>
        <dbReference type="SAM" id="Phobius"/>
    </source>
</evidence>
<keyword evidence="1" id="KW-1015">Disulfide bond</keyword>
<accession>A0AAV4AEI1</accession>
<evidence type="ECO:0000313" key="5">
    <source>
        <dbReference type="Proteomes" id="UP000735302"/>
    </source>
</evidence>
<keyword evidence="2" id="KW-0812">Transmembrane</keyword>
<keyword evidence="5" id="KW-1185">Reference proteome</keyword>
<dbReference type="InterPro" id="IPR036024">
    <property type="entry name" value="Somatomedin_B-like_dom_sf"/>
</dbReference>
<evidence type="ECO:0000256" key="1">
    <source>
        <dbReference type="ARBA" id="ARBA00023157"/>
    </source>
</evidence>
<name>A0AAV4AEI1_9GAST</name>
<sequence>MIAFVSFQMALNNRRNLTTIITILAITQFPLSDPFLTTSPDMSKAYTSAKSSNTTAVTSEFLDFQTSSMDTENHPPTQWENTTFRNSNLSNLADKSQVLQENEKISYLATNKTNRSTQKSKSFMTGLARIGADESLERVLDSCHEDIDILNKSMNSSAMGSPSCTLKQIKKERMEKSSDDGISEPPMNSLEPDPTLTFTCEDRCGKELSFPCSCSASCVVYGTCCDNLTQHCPHVWEEGMTRFGHMLGADTLCHEDFAYIISSCPSSPRKNADGKEVTLSTVQKPVLKNVNISLESHIPKSDRVGTTLRTRDISGLDSEKISKLGREVQRSIVERLKLALSAAPVTDLDTGFTFINKSIYDCNNMSQSTALVWSVASAWTDLSPVMLEDLDRFDFLNHYQFEFDHEIFKAHQCLTYVVETCKQTKGLSELNQIYAEKCQKSRLALIMSRLSKTVLYRNIFCGYCNEGRHDKYSLVVAEELMYRQKGFQVLMSFSESGTINVRLFHPGSAREVLSWSQAHCPIPDHSTGLSVSSGLIEEPANAESDRQAVCSTTCLDNYFKALTDGVCKAEHRALLAIADDGLPPLCPSAMKGLANFLVCGLKSEAKTLSHTDWSSESVSVMFDTSTNKILYVIEINLALIARISRVFSNRKSDVIPNLYHVAILVKSFNNYRSSHDLCSGQNLGNQNLRSGIQEIRTSPIESYVSRLRLNLTEGMEQLRGPVVSKQSTTTVCLTPVYFAHTVKPDYLKCMEDPERERDKSLLHDFQSSPCFSHIENLEMPDSNGADTVQKRDAIHLMCVLPLIILMMLFVKDI</sequence>
<evidence type="ECO:0000313" key="4">
    <source>
        <dbReference type="EMBL" id="GFO06711.1"/>
    </source>
</evidence>
<dbReference type="Proteomes" id="UP000735302">
    <property type="component" value="Unassembled WGS sequence"/>
</dbReference>
<keyword evidence="2" id="KW-1133">Transmembrane helix</keyword>
<keyword evidence="2" id="KW-0472">Membrane</keyword>
<dbReference type="EMBL" id="BLXT01003783">
    <property type="protein sequence ID" value="GFO06711.1"/>
    <property type="molecule type" value="Genomic_DNA"/>
</dbReference>
<reference evidence="4 5" key="1">
    <citation type="journal article" date="2021" name="Elife">
        <title>Chloroplast acquisition without the gene transfer in kleptoplastic sea slugs, Plakobranchus ocellatus.</title>
        <authorList>
            <person name="Maeda T."/>
            <person name="Takahashi S."/>
            <person name="Yoshida T."/>
            <person name="Shimamura S."/>
            <person name="Takaki Y."/>
            <person name="Nagai Y."/>
            <person name="Toyoda A."/>
            <person name="Suzuki Y."/>
            <person name="Arimoto A."/>
            <person name="Ishii H."/>
            <person name="Satoh N."/>
            <person name="Nishiyama T."/>
            <person name="Hasebe M."/>
            <person name="Maruyama T."/>
            <person name="Minagawa J."/>
            <person name="Obokata J."/>
            <person name="Shigenobu S."/>
        </authorList>
    </citation>
    <scope>NUCLEOTIDE SEQUENCE [LARGE SCALE GENOMIC DNA]</scope>
</reference>
<dbReference type="SUPFAM" id="SSF90188">
    <property type="entry name" value="Somatomedin B domain"/>
    <property type="match status" value="1"/>
</dbReference>
<comment type="caution">
    <text evidence="4">The sequence shown here is derived from an EMBL/GenBank/DDBJ whole genome shotgun (WGS) entry which is preliminary data.</text>
</comment>
<organism evidence="4 5">
    <name type="scientific">Plakobranchus ocellatus</name>
    <dbReference type="NCBI Taxonomy" id="259542"/>
    <lineage>
        <taxon>Eukaryota</taxon>
        <taxon>Metazoa</taxon>
        <taxon>Spiralia</taxon>
        <taxon>Lophotrochozoa</taxon>
        <taxon>Mollusca</taxon>
        <taxon>Gastropoda</taxon>
        <taxon>Heterobranchia</taxon>
        <taxon>Euthyneura</taxon>
        <taxon>Panpulmonata</taxon>
        <taxon>Sacoglossa</taxon>
        <taxon>Placobranchoidea</taxon>
        <taxon>Plakobranchidae</taxon>
        <taxon>Plakobranchus</taxon>
    </lineage>
</organism>
<dbReference type="AlphaFoldDB" id="A0AAV4AEI1"/>